<dbReference type="AlphaFoldDB" id="A0A368JWJ7"/>
<evidence type="ECO:0000256" key="1">
    <source>
        <dbReference type="SAM" id="Coils"/>
    </source>
</evidence>
<name>A0A368JWJ7_9HYPH</name>
<evidence type="ECO:0000313" key="4">
    <source>
        <dbReference type="Proteomes" id="UP000253420"/>
    </source>
</evidence>
<dbReference type="Proteomes" id="UP000253420">
    <property type="component" value="Unassembled WGS sequence"/>
</dbReference>
<organism evidence="3 4">
    <name type="scientific">Phyllobacterium salinisoli</name>
    <dbReference type="NCBI Taxonomy" id="1899321"/>
    <lineage>
        <taxon>Bacteria</taxon>
        <taxon>Pseudomonadati</taxon>
        <taxon>Pseudomonadota</taxon>
        <taxon>Alphaproteobacteria</taxon>
        <taxon>Hyphomicrobiales</taxon>
        <taxon>Phyllobacteriaceae</taxon>
        <taxon>Phyllobacterium</taxon>
    </lineage>
</organism>
<sequence>EFESRQQTLIQTRQELESLRRQRVQLDGSLASVHTKIAGFDASAAMAIGELRQRIAGIEEQLAQGESRRVVVVTAPRDGTIAAVFARAGQMVPAGSELVSILPADGNLEIHLLAESKAIGFVRKGIRVLLRYAAFPYQKFGQYPGMITDVSQVTVANDLDTSVALSQQKQAPRYRITVQPDSSVVMAYGKPEPLRAGMAVEADLLLDTRPLYQWLFEPLYSLHGKITGQALRDAAL</sequence>
<dbReference type="PANTHER" id="PTHR30386:SF28">
    <property type="entry name" value="EXPORTED PROTEIN"/>
    <property type="match status" value="1"/>
</dbReference>
<protein>
    <submittedName>
        <fullName evidence="3">HlyD family efflux transporter periplasmic adaptor subunit</fullName>
    </submittedName>
</protein>
<dbReference type="PRINTS" id="PR01490">
    <property type="entry name" value="RTXTOXIND"/>
</dbReference>
<reference evidence="3 4" key="1">
    <citation type="submission" date="2018-07" db="EMBL/GenBank/DDBJ databases">
        <title>The draft genome of Phyllobacterium salinisoli.</title>
        <authorList>
            <person name="Liu L."/>
            <person name="Li L."/>
            <person name="Zhang X."/>
            <person name="Liang L."/>
        </authorList>
    </citation>
    <scope>NUCLEOTIDE SEQUENCE [LARGE SCALE GENOMIC DNA]</scope>
    <source>
        <strain evidence="3 4">LLAN61</strain>
    </source>
</reference>
<feature type="coiled-coil region" evidence="1">
    <location>
        <begin position="2"/>
        <end position="68"/>
    </location>
</feature>
<feature type="domain" description="AprE-like beta-barrel" evidence="2">
    <location>
        <begin position="115"/>
        <end position="204"/>
    </location>
</feature>
<evidence type="ECO:0000313" key="3">
    <source>
        <dbReference type="EMBL" id="RCS21546.1"/>
    </source>
</evidence>
<accession>A0A368JWJ7</accession>
<evidence type="ECO:0000259" key="2">
    <source>
        <dbReference type="Pfam" id="PF26002"/>
    </source>
</evidence>
<keyword evidence="4" id="KW-1185">Reference proteome</keyword>
<dbReference type="Pfam" id="PF26002">
    <property type="entry name" value="Beta-barrel_AprE"/>
    <property type="match status" value="1"/>
</dbReference>
<gene>
    <name evidence="3" type="ORF">DUT91_23295</name>
</gene>
<keyword evidence="1" id="KW-0175">Coiled coil</keyword>
<dbReference type="EMBL" id="QOZG01000026">
    <property type="protein sequence ID" value="RCS21546.1"/>
    <property type="molecule type" value="Genomic_DNA"/>
</dbReference>
<dbReference type="InterPro" id="IPR058982">
    <property type="entry name" value="Beta-barrel_AprE"/>
</dbReference>
<feature type="non-terminal residue" evidence="3">
    <location>
        <position position="1"/>
    </location>
</feature>
<proteinExistence type="predicted"/>
<dbReference type="PANTHER" id="PTHR30386">
    <property type="entry name" value="MEMBRANE FUSION SUBUNIT OF EMRAB-TOLC MULTIDRUG EFFLUX PUMP"/>
    <property type="match status" value="1"/>
</dbReference>
<dbReference type="InterPro" id="IPR050739">
    <property type="entry name" value="MFP"/>
</dbReference>
<comment type="caution">
    <text evidence="3">The sequence shown here is derived from an EMBL/GenBank/DDBJ whole genome shotgun (WGS) entry which is preliminary data.</text>
</comment>